<dbReference type="Pfam" id="PF01370">
    <property type="entry name" value="Epimerase"/>
    <property type="match status" value="1"/>
</dbReference>
<dbReference type="Gene3D" id="3.40.50.720">
    <property type="entry name" value="NAD(P)-binding Rossmann-like Domain"/>
    <property type="match status" value="1"/>
</dbReference>
<proteinExistence type="predicted"/>
<dbReference type="PANTHER" id="PTHR48079:SF6">
    <property type="entry name" value="NAD(P)-BINDING DOMAIN-CONTAINING PROTEIN-RELATED"/>
    <property type="match status" value="1"/>
</dbReference>
<gene>
    <name evidence="2" type="ORF">AB5J53_38705</name>
</gene>
<dbReference type="InterPro" id="IPR001509">
    <property type="entry name" value="Epimerase_deHydtase"/>
</dbReference>
<evidence type="ECO:0000313" key="2">
    <source>
        <dbReference type="EMBL" id="XDQ57199.1"/>
    </source>
</evidence>
<feature type="domain" description="NAD-dependent epimerase/dehydratase" evidence="1">
    <location>
        <begin position="4"/>
        <end position="219"/>
    </location>
</feature>
<evidence type="ECO:0000259" key="1">
    <source>
        <dbReference type="Pfam" id="PF01370"/>
    </source>
</evidence>
<dbReference type="EMBL" id="CP163443">
    <property type="protein sequence ID" value="XDQ57199.1"/>
    <property type="molecule type" value="Genomic_DNA"/>
</dbReference>
<dbReference type="SUPFAM" id="SSF51735">
    <property type="entry name" value="NAD(P)-binding Rossmann-fold domains"/>
    <property type="match status" value="1"/>
</dbReference>
<name>A0AB39RVZ4_9ACTN</name>
<sequence length="309" mass="32359">MRYLVTGATGFVGQCLLRHLVRLGHEVTALVRDGRSVPGGFPGLRTVEGDLATGAGLAAAAEGADRVVHLAAVTKARTHLGYAEVNTRGTGRLCAVLAAFPEPPRLVLCSSLAAAGPGRQRREEDPPSPVSAYGRSKLGGELALRAHADRLPGVVVRPPIVYGPGDREFVPRLVKAVRAGMLPAVGRRGPRRYSLIHVDDLCRALLTAAESGEAGAVYHVSDGIEHRWERIGAVTAAVLGCRPPRVIHIPAPLAVVAGHAGRLTGASLLNPDKVAELRHPAWTCAVGRLPFVPAVTLPAGLTTALAAYR</sequence>
<dbReference type="InterPro" id="IPR051783">
    <property type="entry name" value="NAD(P)-dependent_oxidoreduct"/>
</dbReference>
<dbReference type="AlphaFoldDB" id="A0AB39RVZ4"/>
<dbReference type="GO" id="GO:0004029">
    <property type="term" value="F:aldehyde dehydrogenase (NAD+) activity"/>
    <property type="evidence" value="ECO:0007669"/>
    <property type="project" value="TreeGrafter"/>
</dbReference>
<organism evidence="2">
    <name type="scientific">Streptomyces sp. R41</name>
    <dbReference type="NCBI Taxonomy" id="3238632"/>
    <lineage>
        <taxon>Bacteria</taxon>
        <taxon>Bacillati</taxon>
        <taxon>Actinomycetota</taxon>
        <taxon>Actinomycetes</taxon>
        <taxon>Kitasatosporales</taxon>
        <taxon>Streptomycetaceae</taxon>
        <taxon>Streptomyces</taxon>
    </lineage>
</organism>
<protein>
    <submittedName>
        <fullName evidence="2">NAD-dependent epimerase/dehydratase family protein</fullName>
    </submittedName>
</protein>
<dbReference type="RefSeq" id="WP_369250268.1">
    <property type="nucleotide sequence ID" value="NZ_CP163443.1"/>
</dbReference>
<accession>A0AB39RVZ4</accession>
<dbReference type="InterPro" id="IPR036291">
    <property type="entry name" value="NAD(P)-bd_dom_sf"/>
</dbReference>
<reference evidence="2" key="1">
    <citation type="submission" date="2024-07" db="EMBL/GenBank/DDBJ databases">
        <authorList>
            <person name="Yu S.T."/>
        </authorList>
    </citation>
    <scope>NUCLEOTIDE SEQUENCE</scope>
    <source>
        <strain evidence="2">R41</strain>
    </source>
</reference>
<dbReference type="GO" id="GO:0005737">
    <property type="term" value="C:cytoplasm"/>
    <property type="evidence" value="ECO:0007669"/>
    <property type="project" value="TreeGrafter"/>
</dbReference>
<dbReference type="PANTHER" id="PTHR48079">
    <property type="entry name" value="PROTEIN YEEZ"/>
    <property type="match status" value="1"/>
</dbReference>